<dbReference type="AlphaFoldDB" id="A0A1V4HWN0"/>
<comment type="caution">
    <text evidence="2">The sequence shown here is derived from an EMBL/GenBank/DDBJ whole genome shotgun (WGS) entry which is preliminary data.</text>
</comment>
<sequence>MLQSLMTTEANMPIPDNEIDYNICFGKGAERQEREHNSDARRHAKHNRSKPIRRERLKTERSKTRELKTDDSQDAPERTIRDTKSLVMLQALKYPTFKEAYENHEDEIGTHLTPVTFANVIRDTKHALKLFTHIGIIDQAALKRFKRRNRV</sequence>
<evidence type="ECO:0000313" key="3">
    <source>
        <dbReference type="Proteomes" id="UP000189940"/>
    </source>
</evidence>
<reference evidence="2 3" key="1">
    <citation type="submission" date="2017-02" db="EMBL/GenBank/DDBJ databases">
        <title>Genome sequence of the nitrite-oxidizing bacterium Nitrobacter vulgaris strain Ab1.</title>
        <authorList>
            <person name="Mellbye B.L."/>
            <person name="Davis E.W."/>
            <person name="Spieck E."/>
            <person name="Chang J.H."/>
            <person name="Bottomley P.J."/>
            <person name="Sayavedra-Soto L.A."/>
        </authorList>
    </citation>
    <scope>NUCLEOTIDE SEQUENCE [LARGE SCALE GENOMIC DNA]</scope>
    <source>
        <strain evidence="2 3">Ab1</strain>
    </source>
</reference>
<gene>
    <name evidence="2" type="ORF">B2M20_12390</name>
</gene>
<dbReference type="Proteomes" id="UP000189940">
    <property type="component" value="Unassembled WGS sequence"/>
</dbReference>
<feature type="compositionally biased region" description="Basic and acidic residues" evidence="1">
    <location>
        <begin position="52"/>
        <end position="82"/>
    </location>
</feature>
<dbReference type="EMBL" id="MWPQ01000045">
    <property type="protein sequence ID" value="OPH82381.1"/>
    <property type="molecule type" value="Genomic_DNA"/>
</dbReference>
<evidence type="ECO:0000256" key="1">
    <source>
        <dbReference type="SAM" id="MobiDB-lite"/>
    </source>
</evidence>
<feature type="region of interest" description="Disordered" evidence="1">
    <location>
        <begin position="31"/>
        <end position="82"/>
    </location>
</feature>
<organism evidence="2 3">
    <name type="scientific">Nitrobacter vulgaris</name>
    <dbReference type="NCBI Taxonomy" id="29421"/>
    <lineage>
        <taxon>Bacteria</taxon>
        <taxon>Pseudomonadati</taxon>
        <taxon>Pseudomonadota</taxon>
        <taxon>Alphaproteobacteria</taxon>
        <taxon>Hyphomicrobiales</taxon>
        <taxon>Nitrobacteraceae</taxon>
        <taxon>Nitrobacter</taxon>
    </lineage>
</organism>
<accession>A0A1V4HWN0</accession>
<evidence type="ECO:0000313" key="2">
    <source>
        <dbReference type="EMBL" id="OPH82381.1"/>
    </source>
</evidence>
<keyword evidence="3" id="KW-1185">Reference proteome</keyword>
<name>A0A1V4HWN0_NITVU</name>
<protein>
    <submittedName>
        <fullName evidence="2">Uncharacterized protein</fullName>
    </submittedName>
</protein>
<feature type="compositionally biased region" description="Basic and acidic residues" evidence="1">
    <location>
        <begin position="31"/>
        <end position="41"/>
    </location>
</feature>
<feature type="compositionally biased region" description="Basic residues" evidence="1">
    <location>
        <begin position="42"/>
        <end position="51"/>
    </location>
</feature>
<proteinExistence type="predicted"/>